<dbReference type="EMBL" id="CAMXCT010001771">
    <property type="protein sequence ID" value="CAI3992884.1"/>
    <property type="molecule type" value="Genomic_DNA"/>
</dbReference>
<accession>A0A9P1FX49</accession>
<keyword evidence="3" id="KW-1185">Reference proteome</keyword>
<proteinExistence type="predicted"/>
<evidence type="ECO:0000313" key="1">
    <source>
        <dbReference type="EMBL" id="CAI3992884.1"/>
    </source>
</evidence>
<reference evidence="2 3" key="2">
    <citation type="submission" date="2024-05" db="EMBL/GenBank/DDBJ databases">
        <authorList>
            <person name="Chen Y."/>
            <person name="Shah S."/>
            <person name="Dougan E. K."/>
            <person name="Thang M."/>
            <person name="Chan C."/>
        </authorList>
    </citation>
    <scope>NUCLEOTIDE SEQUENCE [LARGE SCALE GENOMIC DNA]</scope>
</reference>
<evidence type="ECO:0000313" key="2">
    <source>
        <dbReference type="EMBL" id="CAL4780196.1"/>
    </source>
</evidence>
<sequence>MTRKEALQRSRLQDGGHIMALDGACVMENWDSSITSAKGVKSYVEKTMDLMRSRGYKTLFQVQSFVQQKLFVPMDSKLNGEILTWIANSSLYDGVNLLEINLICSHGASMAVALGHSISSEDFQSCRTDCHLACQRHGACEQL</sequence>
<dbReference type="Proteomes" id="UP001152797">
    <property type="component" value="Unassembled WGS sequence"/>
</dbReference>
<organism evidence="1">
    <name type="scientific">Cladocopium goreaui</name>
    <dbReference type="NCBI Taxonomy" id="2562237"/>
    <lineage>
        <taxon>Eukaryota</taxon>
        <taxon>Sar</taxon>
        <taxon>Alveolata</taxon>
        <taxon>Dinophyceae</taxon>
        <taxon>Suessiales</taxon>
        <taxon>Symbiodiniaceae</taxon>
        <taxon>Cladocopium</taxon>
    </lineage>
</organism>
<comment type="caution">
    <text evidence="1">The sequence shown here is derived from an EMBL/GenBank/DDBJ whole genome shotgun (WGS) entry which is preliminary data.</text>
</comment>
<protein>
    <submittedName>
        <fullName evidence="2">E3 ubiquitin-protein ligase HERC1</fullName>
    </submittedName>
</protein>
<dbReference type="EMBL" id="CAMXCT030001771">
    <property type="protein sequence ID" value="CAL4780196.1"/>
    <property type="molecule type" value="Genomic_DNA"/>
</dbReference>
<dbReference type="OrthoDB" id="409851at2759"/>
<name>A0A9P1FX49_9DINO</name>
<evidence type="ECO:0000313" key="3">
    <source>
        <dbReference type="Proteomes" id="UP001152797"/>
    </source>
</evidence>
<dbReference type="AlphaFoldDB" id="A0A9P1FX49"/>
<dbReference type="EMBL" id="CAMXCT020001771">
    <property type="protein sequence ID" value="CAL1146259.1"/>
    <property type="molecule type" value="Genomic_DNA"/>
</dbReference>
<reference evidence="1" key="1">
    <citation type="submission" date="2022-10" db="EMBL/GenBank/DDBJ databases">
        <authorList>
            <person name="Chen Y."/>
            <person name="Dougan E. K."/>
            <person name="Chan C."/>
            <person name="Rhodes N."/>
            <person name="Thang M."/>
        </authorList>
    </citation>
    <scope>NUCLEOTIDE SEQUENCE</scope>
</reference>
<gene>
    <name evidence="1" type="ORF">C1SCF055_LOCUS19678</name>
</gene>